<organism evidence="7 8">
    <name type="scientific">Perkinsus olseni</name>
    <name type="common">Perkinsus atlanticus</name>
    <dbReference type="NCBI Taxonomy" id="32597"/>
    <lineage>
        <taxon>Eukaryota</taxon>
        <taxon>Sar</taxon>
        <taxon>Alveolata</taxon>
        <taxon>Perkinsozoa</taxon>
        <taxon>Perkinsea</taxon>
        <taxon>Perkinsida</taxon>
        <taxon>Perkinsidae</taxon>
        <taxon>Perkinsus</taxon>
    </lineage>
</organism>
<accession>A0A7J6LJP1</accession>
<dbReference type="SUPFAM" id="SSF47473">
    <property type="entry name" value="EF-hand"/>
    <property type="match status" value="1"/>
</dbReference>
<proteinExistence type="predicted"/>
<dbReference type="PROSITE" id="PS50222">
    <property type="entry name" value="EF_HAND_2"/>
    <property type="match status" value="3"/>
</dbReference>
<evidence type="ECO:0000259" key="6">
    <source>
        <dbReference type="PROSITE" id="PS50222"/>
    </source>
</evidence>
<protein>
    <recommendedName>
        <fullName evidence="6">EF-hand domain-containing protein</fullName>
    </recommendedName>
</protein>
<keyword evidence="2" id="KW-0677">Repeat</keyword>
<feature type="transmembrane region" description="Helical" evidence="4">
    <location>
        <begin position="133"/>
        <end position="159"/>
    </location>
</feature>
<comment type="caution">
    <text evidence="7">The sequence shown here is derived from an EMBL/GenBank/DDBJ whole genome shotgun (WGS) entry which is preliminary data.</text>
</comment>
<dbReference type="Pfam" id="PF13499">
    <property type="entry name" value="EF-hand_7"/>
    <property type="match status" value="1"/>
</dbReference>
<dbReference type="PROSITE" id="PS00018">
    <property type="entry name" value="EF_HAND_1"/>
    <property type="match status" value="3"/>
</dbReference>
<gene>
    <name evidence="7" type="ORF">FOZ61_004685</name>
</gene>
<keyword evidence="5" id="KW-0732">Signal</keyword>
<keyword evidence="4" id="KW-0812">Transmembrane</keyword>
<feature type="domain" description="EF-hand" evidence="6">
    <location>
        <begin position="198"/>
        <end position="233"/>
    </location>
</feature>
<dbReference type="AlphaFoldDB" id="A0A7J6LJP1"/>
<dbReference type="InterPro" id="IPR002048">
    <property type="entry name" value="EF_hand_dom"/>
</dbReference>
<keyword evidence="4" id="KW-1133">Transmembrane helix</keyword>
<dbReference type="InterPro" id="IPR011992">
    <property type="entry name" value="EF-hand-dom_pair"/>
</dbReference>
<evidence type="ECO:0000256" key="3">
    <source>
        <dbReference type="ARBA" id="ARBA00022837"/>
    </source>
</evidence>
<dbReference type="Pfam" id="PF13202">
    <property type="entry name" value="EF-hand_5"/>
    <property type="match status" value="1"/>
</dbReference>
<sequence length="280" mass="32076">MRYVYLLAFFTALWACLISAAGAPLNGRRRMHQFGEQFREFDQDRNGVVDAQEIRSALGIMPTRFVDMFLKRVDVDQDGKIRAIVDSSSLAMFLATNISNTLYQISQGLMVMRYEQLMLIMLKARHCCRPFPVSYYFPVVFSQYSLNCTLFLSLAAALAELSWGMLVFLFFLASMRWCIVVTVGWLMYQVSCRMERAEIQEFQRQHYSSMDLNQDGLIDAQELRTTILGLPVEYHPVAEKSLLDMVHKMDTNQDGIITWEEYVDSSLNDSVAASVVEAAN</sequence>
<keyword evidence="4" id="KW-0472">Membrane</keyword>
<keyword evidence="1" id="KW-0479">Metal-binding</keyword>
<dbReference type="InterPro" id="IPR039647">
    <property type="entry name" value="EF_hand_pair_protein_CML-like"/>
</dbReference>
<dbReference type="Gene3D" id="1.10.238.10">
    <property type="entry name" value="EF-hand"/>
    <property type="match status" value="2"/>
</dbReference>
<feature type="domain" description="EF-hand" evidence="6">
    <location>
        <begin position="237"/>
        <end position="272"/>
    </location>
</feature>
<keyword evidence="3" id="KW-0106">Calcium</keyword>
<dbReference type="Proteomes" id="UP000570595">
    <property type="component" value="Unassembled WGS sequence"/>
</dbReference>
<feature type="transmembrane region" description="Helical" evidence="4">
    <location>
        <begin position="165"/>
        <end position="188"/>
    </location>
</feature>
<dbReference type="GO" id="GO:0005509">
    <property type="term" value="F:calcium ion binding"/>
    <property type="evidence" value="ECO:0007669"/>
    <property type="project" value="InterPro"/>
</dbReference>
<dbReference type="PANTHER" id="PTHR10891">
    <property type="entry name" value="EF-HAND CALCIUM-BINDING DOMAIN CONTAINING PROTEIN"/>
    <property type="match status" value="1"/>
</dbReference>
<dbReference type="InterPro" id="IPR018247">
    <property type="entry name" value="EF_Hand_1_Ca_BS"/>
</dbReference>
<reference evidence="7 8" key="1">
    <citation type="submission" date="2020-04" db="EMBL/GenBank/DDBJ databases">
        <title>Perkinsus olseni comparative genomics.</title>
        <authorList>
            <person name="Bogema D.R."/>
        </authorList>
    </citation>
    <scope>NUCLEOTIDE SEQUENCE [LARGE SCALE GENOMIC DNA]</scope>
    <source>
        <strain evidence="7">ATCC PRA-179</strain>
    </source>
</reference>
<feature type="chain" id="PRO_5029580969" description="EF-hand domain-containing protein" evidence="5">
    <location>
        <begin position="23"/>
        <end position="280"/>
    </location>
</feature>
<evidence type="ECO:0000256" key="2">
    <source>
        <dbReference type="ARBA" id="ARBA00022737"/>
    </source>
</evidence>
<evidence type="ECO:0000256" key="5">
    <source>
        <dbReference type="SAM" id="SignalP"/>
    </source>
</evidence>
<evidence type="ECO:0000313" key="7">
    <source>
        <dbReference type="EMBL" id="KAF4659509.1"/>
    </source>
</evidence>
<evidence type="ECO:0000313" key="8">
    <source>
        <dbReference type="Proteomes" id="UP000570595"/>
    </source>
</evidence>
<dbReference type="OrthoDB" id="10263155at2759"/>
<dbReference type="CDD" id="cd00051">
    <property type="entry name" value="EFh"/>
    <property type="match status" value="1"/>
</dbReference>
<name>A0A7J6LJP1_PEROL</name>
<feature type="domain" description="EF-hand" evidence="6">
    <location>
        <begin position="29"/>
        <end position="64"/>
    </location>
</feature>
<dbReference type="EMBL" id="JABAHT010000265">
    <property type="protein sequence ID" value="KAF4659509.1"/>
    <property type="molecule type" value="Genomic_DNA"/>
</dbReference>
<feature type="signal peptide" evidence="5">
    <location>
        <begin position="1"/>
        <end position="22"/>
    </location>
</feature>
<evidence type="ECO:0000256" key="1">
    <source>
        <dbReference type="ARBA" id="ARBA00022723"/>
    </source>
</evidence>
<evidence type="ECO:0000256" key="4">
    <source>
        <dbReference type="SAM" id="Phobius"/>
    </source>
</evidence>